<reference evidence="5" key="1">
    <citation type="journal article" date="2015" name="Nat. Plants">
        <title>Genome expansion of Arabis alpina linked with retrotransposition and reduced symmetric DNA methylation.</title>
        <authorList>
            <person name="Willing E.M."/>
            <person name="Rawat V."/>
            <person name="Mandakova T."/>
            <person name="Maumus F."/>
            <person name="James G.V."/>
            <person name="Nordstroem K.J."/>
            <person name="Becker C."/>
            <person name="Warthmann N."/>
            <person name="Chica C."/>
            <person name="Szarzynska B."/>
            <person name="Zytnicki M."/>
            <person name="Albani M.C."/>
            <person name="Kiefer C."/>
            <person name="Bergonzi S."/>
            <person name="Castaings L."/>
            <person name="Mateos J.L."/>
            <person name="Berns M.C."/>
            <person name="Bujdoso N."/>
            <person name="Piofczyk T."/>
            <person name="de Lorenzo L."/>
            <person name="Barrero-Sicilia C."/>
            <person name="Mateos I."/>
            <person name="Piednoel M."/>
            <person name="Hagmann J."/>
            <person name="Chen-Min-Tao R."/>
            <person name="Iglesias-Fernandez R."/>
            <person name="Schuster S.C."/>
            <person name="Alonso-Blanco C."/>
            <person name="Roudier F."/>
            <person name="Carbonero P."/>
            <person name="Paz-Ares J."/>
            <person name="Davis S.J."/>
            <person name="Pecinka A."/>
            <person name="Quesneville H."/>
            <person name="Colot V."/>
            <person name="Lysak M.A."/>
            <person name="Weigel D."/>
            <person name="Coupland G."/>
            <person name="Schneeberger K."/>
        </authorList>
    </citation>
    <scope>NUCLEOTIDE SEQUENCE [LARGE SCALE GENOMIC DNA]</scope>
    <source>
        <strain evidence="5">cv. Pajares</strain>
    </source>
</reference>
<keyword evidence="1" id="KW-0694">RNA-binding</keyword>
<evidence type="ECO:0000259" key="3">
    <source>
        <dbReference type="PROSITE" id="PS50102"/>
    </source>
</evidence>
<dbReference type="InterPro" id="IPR035979">
    <property type="entry name" value="RBD_domain_sf"/>
</dbReference>
<dbReference type="Proteomes" id="UP000029120">
    <property type="component" value="Unassembled WGS sequence"/>
</dbReference>
<dbReference type="Gene3D" id="3.30.70.330">
    <property type="match status" value="1"/>
</dbReference>
<dbReference type="InterPro" id="IPR012677">
    <property type="entry name" value="Nucleotide-bd_a/b_plait_sf"/>
</dbReference>
<dbReference type="PROSITE" id="PS50102">
    <property type="entry name" value="RRM"/>
    <property type="match status" value="1"/>
</dbReference>
<dbReference type="AlphaFoldDB" id="A0A087G0Z6"/>
<sequence length="214" mass="24506">MVMEDKRLKPCDQKPLQEAEETPVRKAKRKMSSEIKEMKRLRKSFKEMTESVNKLQETLLMQSVKEKETTPEVKEYKCIYESKEPFVKHHKDRTLFIRGFDPCRSMDDVKTALRKHLGSCGVITRVFVPTECKTGATVGYAFVDMQSDEGVKKALTYSGTSFGGWNLDVAMAKGRLEFTGLTNRRGCERCFVIVRQRIVGEFIATNGGRCLKFP</sequence>
<feature type="domain" description="RRM" evidence="3">
    <location>
        <begin position="93"/>
        <end position="174"/>
    </location>
</feature>
<dbReference type="eggNOG" id="KOG4210">
    <property type="taxonomic scope" value="Eukaryota"/>
</dbReference>
<name>A0A087G0Z6_ARAAL</name>
<proteinExistence type="predicted"/>
<dbReference type="GO" id="GO:0003723">
    <property type="term" value="F:RNA binding"/>
    <property type="evidence" value="ECO:0007669"/>
    <property type="project" value="UniProtKB-UniRule"/>
</dbReference>
<dbReference type="OrthoDB" id="1046468at2759"/>
<feature type="compositionally biased region" description="Basic and acidic residues" evidence="2">
    <location>
        <begin position="1"/>
        <end position="17"/>
    </location>
</feature>
<dbReference type="Pfam" id="PF00076">
    <property type="entry name" value="RRM_1"/>
    <property type="match status" value="1"/>
</dbReference>
<evidence type="ECO:0000256" key="2">
    <source>
        <dbReference type="SAM" id="MobiDB-lite"/>
    </source>
</evidence>
<dbReference type="EMBL" id="KL978069">
    <property type="protein sequence ID" value="KFK23548.1"/>
    <property type="molecule type" value="Genomic_DNA"/>
</dbReference>
<feature type="region of interest" description="Disordered" evidence="2">
    <location>
        <begin position="1"/>
        <end position="33"/>
    </location>
</feature>
<dbReference type="Gramene" id="KFK23548">
    <property type="protein sequence ID" value="KFK23548"/>
    <property type="gene ID" value="AALP_AAs66918U001200"/>
</dbReference>
<evidence type="ECO:0000256" key="1">
    <source>
        <dbReference type="PROSITE-ProRule" id="PRU00176"/>
    </source>
</evidence>
<gene>
    <name evidence="4" type="ORF">AALP_AAs66918U001200</name>
</gene>
<dbReference type="SUPFAM" id="SSF54928">
    <property type="entry name" value="RNA-binding domain, RBD"/>
    <property type="match status" value="1"/>
</dbReference>
<dbReference type="InterPro" id="IPR000504">
    <property type="entry name" value="RRM_dom"/>
</dbReference>
<protein>
    <recommendedName>
        <fullName evidence="3">RRM domain-containing protein</fullName>
    </recommendedName>
</protein>
<accession>A0A087G0Z6</accession>
<keyword evidence="5" id="KW-1185">Reference proteome</keyword>
<organism evidence="4 5">
    <name type="scientific">Arabis alpina</name>
    <name type="common">Alpine rock-cress</name>
    <dbReference type="NCBI Taxonomy" id="50452"/>
    <lineage>
        <taxon>Eukaryota</taxon>
        <taxon>Viridiplantae</taxon>
        <taxon>Streptophyta</taxon>
        <taxon>Embryophyta</taxon>
        <taxon>Tracheophyta</taxon>
        <taxon>Spermatophyta</taxon>
        <taxon>Magnoliopsida</taxon>
        <taxon>eudicotyledons</taxon>
        <taxon>Gunneridae</taxon>
        <taxon>Pentapetalae</taxon>
        <taxon>rosids</taxon>
        <taxon>malvids</taxon>
        <taxon>Brassicales</taxon>
        <taxon>Brassicaceae</taxon>
        <taxon>Arabideae</taxon>
        <taxon>Arabis</taxon>
    </lineage>
</organism>
<evidence type="ECO:0000313" key="5">
    <source>
        <dbReference type="Proteomes" id="UP000029120"/>
    </source>
</evidence>
<evidence type="ECO:0000313" key="4">
    <source>
        <dbReference type="EMBL" id="KFK23548.1"/>
    </source>
</evidence>
<dbReference type="SMART" id="SM00360">
    <property type="entry name" value="RRM"/>
    <property type="match status" value="1"/>
</dbReference>